<feature type="compositionally biased region" description="Polar residues" evidence="1">
    <location>
        <begin position="61"/>
        <end position="80"/>
    </location>
</feature>
<feature type="region of interest" description="Disordered" evidence="1">
    <location>
        <begin position="59"/>
        <end position="83"/>
    </location>
</feature>
<dbReference type="AlphaFoldDB" id="A0A915L285"/>
<evidence type="ECO:0000256" key="1">
    <source>
        <dbReference type="SAM" id="MobiDB-lite"/>
    </source>
</evidence>
<reference evidence="3" key="1">
    <citation type="submission" date="2022-11" db="UniProtKB">
        <authorList>
            <consortium name="WormBaseParasite"/>
        </authorList>
    </citation>
    <scope>IDENTIFICATION</scope>
</reference>
<organism evidence="2 3">
    <name type="scientific">Romanomermis culicivorax</name>
    <name type="common">Nematode worm</name>
    <dbReference type="NCBI Taxonomy" id="13658"/>
    <lineage>
        <taxon>Eukaryota</taxon>
        <taxon>Metazoa</taxon>
        <taxon>Ecdysozoa</taxon>
        <taxon>Nematoda</taxon>
        <taxon>Enoplea</taxon>
        <taxon>Dorylaimia</taxon>
        <taxon>Mermithida</taxon>
        <taxon>Mermithoidea</taxon>
        <taxon>Mermithidae</taxon>
        <taxon>Romanomermis</taxon>
    </lineage>
</organism>
<evidence type="ECO:0000313" key="2">
    <source>
        <dbReference type="Proteomes" id="UP000887565"/>
    </source>
</evidence>
<keyword evidence="2" id="KW-1185">Reference proteome</keyword>
<dbReference type="Proteomes" id="UP000887565">
    <property type="component" value="Unplaced"/>
</dbReference>
<protein>
    <submittedName>
        <fullName evidence="3">Uncharacterized protein</fullName>
    </submittedName>
</protein>
<evidence type="ECO:0000313" key="3">
    <source>
        <dbReference type="WBParaSite" id="nRc.2.0.1.t45183-RA"/>
    </source>
</evidence>
<proteinExistence type="predicted"/>
<name>A0A915L285_ROMCU</name>
<accession>A0A915L285</accession>
<sequence length="113" mass="12814">MSQEASKENQKKSVFAYQLEYVPGYEPPFLERTLSSDAPGIQIMHIGHKVVVMPIERQPRDTSMTRSQVSRWSSHLQGPQQPGVFKLPYANQQSQVPEKDEDICIGWRNVASG</sequence>
<dbReference type="WBParaSite" id="nRc.2.0.1.t45183-RA">
    <property type="protein sequence ID" value="nRc.2.0.1.t45183-RA"/>
    <property type="gene ID" value="nRc.2.0.1.g45183"/>
</dbReference>